<keyword evidence="1" id="KW-0732">Signal</keyword>
<dbReference type="InterPro" id="IPR033399">
    <property type="entry name" value="TP_0789-like"/>
</dbReference>
<feature type="signal peptide" evidence="1">
    <location>
        <begin position="1"/>
        <end position="38"/>
    </location>
</feature>
<reference evidence="3 4" key="1">
    <citation type="journal article" date="2008" name="J. Bacteriol.">
        <title>Insights into plant cell wall degradation from the genome sequence of the soil bacterium Cellvibrio japonicus.</title>
        <authorList>
            <person name="Deboy R.T."/>
            <person name="Mongodin E.F."/>
            <person name="Fouts D.E."/>
            <person name="Tailford L.E."/>
            <person name="Khouri H."/>
            <person name="Emerson J.B."/>
            <person name="Mohamoud Y."/>
            <person name="Watkins K."/>
            <person name="Henrissat B."/>
            <person name="Gilbert H.J."/>
            <person name="Nelson K.E."/>
        </authorList>
    </citation>
    <scope>NUCLEOTIDE SEQUENCE [LARGE SCALE GENOMIC DNA]</scope>
    <source>
        <strain evidence="3 4">Ueda107</strain>
    </source>
</reference>
<dbReference type="EMBL" id="CP000934">
    <property type="protein sequence ID" value="ACE82681.1"/>
    <property type="molecule type" value="Genomic_DNA"/>
</dbReference>
<feature type="domain" description="Uncharacterized protein TP-0789" evidence="2">
    <location>
        <begin position="92"/>
        <end position="273"/>
    </location>
</feature>
<dbReference type="KEGG" id="cja:CJA_3759"/>
<keyword evidence="4" id="KW-1185">Reference proteome</keyword>
<dbReference type="Proteomes" id="UP000001036">
    <property type="component" value="Chromosome"/>
</dbReference>
<gene>
    <name evidence="3" type="ordered locus">CJA_3759</name>
</gene>
<dbReference type="OrthoDB" id="9803781at2"/>
<dbReference type="AlphaFoldDB" id="B3PIM7"/>
<evidence type="ECO:0000313" key="4">
    <source>
        <dbReference type="Proteomes" id="UP000001036"/>
    </source>
</evidence>
<organism evidence="3 4">
    <name type="scientific">Cellvibrio japonicus (strain Ueda107)</name>
    <name type="common">Pseudomonas fluorescens subsp. cellulosa</name>
    <dbReference type="NCBI Taxonomy" id="498211"/>
    <lineage>
        <taxon>Bacteria</taxon>
        <taxon>Pseudomonadati</taxon>
        <taxon>Pseudomonadota</taxon>
        <taxon>Gammaproteobacteria</taxon>
        <taxon>Cellvibrionales</taxon>
        <taxon>Cellvibrionaceae</taxon>
        <taxon>Cellvibrio</taxon>
    </lineage>
</organism>
<evidence type="ECO:0000256" key="1">
    <source>
        <dbReference type="SAM" id="SignalP"/>
    </source>
</evidence>
<dbReference type="Pfam" id="PF17131">
    <property type="entry name" value="LolA_like"/>
    <property type="match status" value="1"/>
</dbReference>
<dbReference type="STRING" id="498211.CJA_3759"/>
<name>B3PIM7_CELJU</name>
<evidence type="ECO:0000313" key="3">
    <source>
        <dbReference type="EMBL" id="ACE82681.1"/>
    </source>
</evidence>
<evidence type="ECO:0000259" key="2">
    <source>
        <dbReference type="Pfam" id="PF17131"/>
    </source>
</evidence>
<sequence length="279" mass="32130">MSRLTNNRQNPLHTFLNRSAAMLGILLLCCGTAITANADTDKGLAISQEADKRNSGFVDFRAELTMRIVNTQGGESLRKLDIKTLEGVEEGDKTITIFTFPKDIRGSGFLTHTKKTTNDDQWLYLPSIKRVKKISSKNKRSPFFGSEFAFEDLSSQEVEKYTYHYLNDEVVDGLDSYVIQRTPNDPESAYSKLIVWMDKEHLQIRKIDYYDRKEALLKTLTASDYTLYEDKFWRASNLHMVNHQNKKQTFLVWENYRFNTGLKDSDLEQPALMRPLTGG</sequence>
<dbReference type="HOGENOM" id="CLU_074356_1_1_6"/>
<dbReference type="CDD" id="cd16329">
    <property type="entry name" value="LolA_like"/>
    <property type="match status" value="1"/>
</dbReference>
<proteinExistence type="predicted"/>
<feature type="chain" id="PRO_5002793981" description="Uncharacterized protein TP-0789 domain-containing protein" evidence="1">
    <location>
        <begin position="39"/>
        <end position="279"/>
    </location>
</feature>
<dbReference type="eggNOG" id="COG2834">
    <property type="taxonomic scope" value="Bacteria"/>
</dbReference>
<dbReference type="RefSeq" id="WP_012489329.1">
    <property type="nucleotide sequence ID" value="NC_010995.1"/>
</dbReference>
<accession>B3PIM7</accession>
<protein>
    <recommendedName>
        <fullName evidence="2">Uncharacterized protein TP-0789 domain-containing protein</fullName>
    </recommendedName>
</protein>
<dbReference type="Gene3D" id="2.50.20.10">
    <property type="entry name" value="Lipoprotein localisation LolA/LolB/LppX"/>
    <property type="match status" value="1"/>
</dbReference>